<sequence length="93" mass="10929">MSFYSFSYKKNKIELIQAYIPVCFNSMLSISCLRNSIFPNDKHSVYHAWNTYENRFPFCSFQKTFVTANVSVGKFEKILSKKKSKFTFVAQNL</sequence>
<accession>E7D1M9</accession>
<dbReference type="AlphaFoldDB" id="E7D1M9"/>
<evidence type="ECO:0000313" key="1">
    <source>
        <dbReference type="EMBL" id="ADV40273.1"/>
    </source>
</evidence>
<proteinExistence type="evidence at transcript level"/>
<organism evidence="1">
    <name type="scientific">Latrodectus hesperus</name>
    <name type="common">Western black widow spider</name>
    <dbReference type="NCBI Taxonomy" id="256737"/>
    <lineage>
        <taxon>Eukaryota</taxon>
        <taxon>Metazoa</taxon>
        <taxon>Ecdysozoa</taxon>
        <taxon>Arthropoda</taxon>
        <taxon>Chelicerata</taxon>
        <taxon>Arachnida</taxon>
        <taxon>Araneae</taxon>
        <taxon>Araneomorphae</taxon>
        <taxon>Entelegynae</taxon>
        <taxon>Araneoidea</taxon>
        <taxon>Theridiidae</taxon>
        <taxon>Latrodectus</taxon>
    </lineage>
</organism>
<feature type="non-terminal residue" evidence="1">
    <location>
        <position position="93"/>
    </location>
</feature>
<name>E7D1M9_LATHE</name>
<dbReference type="EMBL" id="HQ005979">
    <property type="protein sequence ID" value="ADV40273.1"/>
    <property type="molecule type" value="mRNA"/>
</dbReference>
<reference evidence="1" key="1">
    <citation type="submission" date="2010-07" db="EMBL/GenBank/DDBJ databases">
        <title>Identification of Proteins Involved in Black Widow Spider Wrapping Silk Fibers.</title>
        <authorList>
            <person name="Nguyen A."/>
            <person name="Verduzco A."/>
            <person name="Vierra C."/>
        </authorList>
    </citation>
    <scope>NUCLEOTIDE SEQUENCE</scope>
</reference>
<protein>
    <submittedName>
        <fullName evidence="1">Uncharacterized protein</fullName>
    </submittedName>
</protein>